<dbReference type="Proteomes" id="UP000297966">
    <property type="component" value="Unassembled WGS sequence"/>
</dbReference>
<dbReference type="PANTHER" id="PTHR47237">
    <property type="entry name" value="SLL0310 PROTEIN"/>
    <property type="match status" value="1"/>
</dbReference>
<dbReference type="Pfam" id="PF13508">
    <property type="entry name" value="Acetyltransf_7"/>
    <property type="match status" value="1"/>
</dbReference>
<dbReference type="CDD" id="cd04301">
    <property type="entry name" value="NAT_SF"/>
    <property type="match status" value="1"/>
</dbReference>
<dbReference type="Gene3D" id="3.40.630.30">
    <property type="match status" value="1"/>
</dbReference>
<dbReference type="PANTHER" id="PTHR47237:SF2">
    <property type="entry name" value="BLL4206 PROTEIN"/>
    <property type="match status" value="1"/>
</dbReference>
<gene>
    <name evidence="2" type="ORF">E4K65_15915</name>
</gene>
<dbReference type="PROSITE" id="PS51186">
    <property type="entry name" value="GNAT"/>
    <property type="match status" value="1"/>
</dbReference>
<evidence type="ECO:0000313" key="3">
    <source>
        <dbReference type="Proteomes" id="UP000297966"/>
    </source>
</evidence>
<feature type="domain" description="N-acetyltransferase" evidence="1">
    <location>
        <begin position="6"/>
        <end position="156"/>
    </location>
</feature>
<dbReference type="InterPro" id="IPR041496">
    <property type="entry name" value="YitH/HolE_GNAT"/>
</dbReference>
<dbReference type="SUPFAM" id="SSF55729">
    <property type="entry name" value="Acyl-CoA N-acyltransferases (Nat)"/>
    <property type="match status" value="1"/>
</dbReference>
<dbReference type="Pfam" id="PF18014">
    <property type="entry name" value="Acetyltransf_18"/>
    <property type="match status" value="1"/>
</dbReference>
<evidence type="ECO:0000313" key="2">
    <source>
        <dbReference type="EMBL" id="TFV47714.1"/>
    </source>
</evidence>
<sequence>MTQSSISLIAFGPEHLAGATRLSRQANWPHRIEDWQLALALSTGIVAVDANATTVLGTVLMTPYKRDVATINMVLVDEAARGRGLGRKLMEAVIALAGSRALRLIATREGLALYHKLGFRETGTIVQHQGQVRRVAPPTHVRPPEAREISEIIELDRSASGADREDLLRVLAKVGRLAVLVDGFRIAGFAAVRAFGRGEVIGPVVAANADDATALLAYFMAEREGQFVRVDTAETPQLGSWLTDKGLVRADEGVAMQRPVIPRSSGAPLTTFALASQAFG</sequence>
<accession>A0A4Y9LXV6</accession>
<keyword evidence="2" id="KW-0808">Transferase</keyword>
<evidence type="ECO:0000259" key="1">
    <source>
        <dbReference type="PROSITE" id="PS51186"/>
    </source>
</evidence>
<comment type="caution">
    <text evidence="2">The sequence shown here is derived from an EMBL/GenBank/DDBJ whole genome shotgun (WGS) entry which is preliminary data.</text>
</comment>
<reference evidence="2 3" key="1">
    <citation type="submission" date="2019-03" db="EMBL/GenBank/DDBJ databases">
        <title>Bradyrhizobium diversity isolated from nodules of Chamaecrista fasciculata.</title>
        <authorList>
            <person name="Klepa M.S."/>
            <person name="Urquiaga M.O."/>
            <person name="Hungria M."/>
            <person name="Delamuta J.R."/>
        </authorList>
    </citation>
    <scope>NUCLEOTIDE SEQUENCE [LARGE SCALE GENOMIC DNA]</scope>
    <source>
        <strain evidence="2 3">CNPSo 3448</strain>
    </source>
</reference>
<dbReference type="AlphaFoldDB" id="A0A4Y9LXV6"/>
<organism evidence="2 3">
    <name type="scientific">Bradyrhizobium niftali</name>
    <dbReference type="NCBI Taxonomy" id="2560055"/>
    <lineage>
        <taxon>Bacteria</taxon>
        <taxon>Pseudomonadati</taxon>
        <taxon>Pseudomonadota</taxon>
        <taxon>Alphaproteobacteria</taxon>
        <taxon>Hyphomicrobiales</taxon>
        <taxon>Nitrobacteraceae</taxon>
        <taxon>Bradyrhizobium</taxon>
    </lineage>
</organism>
<name>A0A4Y9LXV6_9BRAD</name>
<keyword evidence="3" id="KW-1185">Reference proteome</keyword>
<dbReference type="OrthoDB" id="8453373at2"/>
<dbReference type="InterPro" id="IPR000182">
    <property type="entry name" value="GNAT_dom"/>
</dbReference>
<dbReference type="GO" id="GO:0016747">
    <property type="term" value="F:acyltransferase activity, transferring groups other than amino-acyl groups"/>
    <property type="evidence" value="ECO:0007669"/>
    <property type="project" value="InterPro"/>
</dbReference>
<dbReference type="EMBL" id="SPQT01000007">
    <property type="protein sequence ID" value="TFV47714.1"/>
    <property type="molecule type" value="Genomic_DNA"/>
</dbReference>
<proteinExistence type="predicted"/>
<dbReference type="InterPro" id="IPR016181">
    <property type="entry name" value="Acyl_CoA_acyltransferase"/>
</dbReference>
<protein>
    <submittedName>
        <fullName evidence="2">N-acetyltransferase</fullName>
    </submittedName>
</protein>
<dbReference type="InterPro" id="IPR052729">
    <property type="entry name" value="Acyl/Acetyltrans_Enzymes"/>
</dbReference>
<dbReference type="RefSeq" id="WP_135174978.1">
    <property type="nucleotide sequence ID" value="NZ_SPQT01000007.1"/>
</dbReference>
<dbReference type="Gene3D" id="3.40.630.90">
    <property type="match status" value="1"/>
</dbReference>